<dbReference type="Gramene" id="PRQ45009">
    <property type="protein sequence ID" value="PRQ45009"/>
    <property type="gene ID" value="RchiOBHm_Chr3g0485481"/>
</dbReference>
<evidence type="ECO:0000313" key="1">
    <source>
        <dbReference type="EMBL" id="PRQ45009.1"/>
    </source>
</evidence>
<dbReference type="EMBL" id="PDCK01000041">
    <property type="protein sequence ID" value="PRQ45009.1"/>
    <property type="molecule type" value="Genomic_DNA"/>
</dbReference>
<protein>
    <submittedName>
        <fullName evidence="1">Uncharacterized protein</fullName>
    </submittedName>
</protein>
<comment type="caution">
    <text evidence="1">The sequence shown here is derived from an EMBL/GenBank/DDBJ whole genome shotgun (WGS) entry which is preliminary data.</text>
</comment>
<dbReference type="Proteomes" id="UP000238479">
    <property type="component" value="Chromosome 3"/>
</dbReference>
<accession>A0A2P6REZ9</accession>
<gene>
    <name evidence="1" type="ORF">RchiOBHm_Chr3g0485481</name>
</gene>
<keyword evidence="2" id="KW-1185">Reference proteome</keyword>
<sequence>MLCSVWNPASLGGSALRLVKEKLQLYSYKLLISYHFYLTKIYCLRPLW</sequence>
<organism evidence="1 2">
    <name type="scientific">Rosa chinensis</name>
    <name type="common">China rose</name>
    <dbReference type="NCBI Taxonomy" id="74649"/>
    <lineage>
        <taxon>Eukaryota</taxon>
        <taxon>Viridiplantae</taxon>
        <taxon>Streptophyta</taxon>
        <taxon>Embryophyta</taxon>
        <taxon>Tracheophyta</taxon>
        <taxon>Spermatophyta</taxon>
        <taxon>Magnoliopsida</taxon>
        <taxon>eudicotyledons</taxon>
        <taxon>Gunneridae</taxon>
        <taxon>Pentapetalae</taxon>
        <taxon>rosids</taxon>
        <taxon>fabids</taxon>
        <taxon>Rosales</taxon>
        <taxon>Rosaceae</taxon>
        <taxon>Rosoideae</taxon>
        <taxon>Rosoideae incertae sedis</taxon>
        <taxon>Rosa</taxon>
    </lineage>
</organism>
<dbReference type="AlphaFoldDB" id="A0A2P6REZ9"/>
<reference evidence="1 2" key="1">
    <citation type="journal article" date="2018" name="Nat. Genet.">
        <title>The Rosa genome provides new insights in the design of modern roses.</title>
        <authorList>
            <person name="Bendahmane M."/>
        </authorList>
    </citation>
    <scope>NUCLEOTIDE SEQUENCE [LARGE SCALE GENOMIC DNA]</scope>
    <source>
        <strain evidence="2">cv. Old Blush</strain>
    </source>
</reference>
<evidence type="ECO:0000313" key="2">
    <source>
        <dbReference type="Proteomes" id="UP000238479"/>
    </source>
</evidence>
<name>A0A2P6REZ9_ROSCH</name>
<proteinExistence type="predicted"/>